<evidence type="ECO:0000313" key="9">
    <source>
        <dbReference type="EMBL" id="GEQ20141.1"/>
    </source>
</evidence>
<evidence type="ECO:0000256" key="7">
    <source>
        <dbReference type="PIRSR" id="PIRSR604254-1"/>
    </source>
</evidence>
<feature type="binding site" evidence="7">
    <location>
        <position position="63"/>
    </location>
    <ligand>
        <name>Zn(2+)</name>
        <dbReference type="ChEBI" id="CHEBI:29105"/>
    </ligand>
</feature>
<feature type="transmembrane region" description="Helical" evidence="8">
    <location>
        <begin position="82"/>
        <end position="99"/>
    </location>
</feature>
<feature type="transmembrane region" description="Helical" evidence="8">
    <location>
        <begin position="194"/>
        <end position="214"/>
    </location>
</feature>
<feature type="transmembrane region" description="Helical" evidence="8">
    <location>
        <begin position="157"/>
        <end position="179"/>
    </location>
</feature>
<feature type="binding site" evidence="7">
    <location>
        <position position="196"/>
    </location>
    <ligand>
        <name>Zn(2+)</name>
        <dbReference type="ChEBI" id="CHEBI:29105"/>
    </ligand>
</feature>
<evidence type="ECO:0000256" key="6">
    <source>
        <dbReference type="ARBA" id="ARBA00023136"/>
    </source>
</evidence>
<keyword evidence="4 8" id="KW-0812">Transmembrane</keyword>
<dbReference type="Pfam" id="PF03006">
    <property type="entry name" value="HlyIII"/>
    <property type="match status" value="1"/>
</dbReference>
<dbReference type="GeneID" id="92946054"/>
<evidence type="ECO:0000256" key="4">
    <source>
        <dbReference type="ARBA" id="ARBA00022692"/>
    </source>
</evidence>
<gene>
    <name evidence="10" type="ORF">AWN73_04780</name>
    <name evidence="9" type="ORF">CBU02nite_06470</name>
    <name evidence="11" type="ORF">FF104_17735</name>
</gene>
<feature type="transmembrane region" description="Helical" evidence="8">
    <location>
        <begin position="131"/>
        <end position="151"/>
    </location>
</feature>
<reference evidence="10 12" key="1">
    <citation type="submission" date="2016-01" db="EMBL/GenBank/DDBJ databases">
        <title>Characterization of the Clostridium difficile lineages that are prevalent in Hong Kong and China.</title>
        <authorList>
            <person name="Kwok J.S.-L."/>
            <person name="Lam W.-Y."/>
            <person name="Ip M."/>
            <person name="Chan T.-F."/>
            <person name="Hawkey P.M."/>
            <person name="Tsui S.K.-W."/>
        </authorList>
    </citation>
    <scope>NUCLEOTIDE SEQUENCE [LARGE SCALE GENOMIC DNA]</scope>
    <source>
        <strain evidence="10 12">300064</strain>
    </source>
</reference>
<keyword evidence="7" id="KW-0479">Metal-binding</keyword>
<dbReference type="Proteomes" id="UP000321089">
    <property type="component" value="Unassembled WGS sequence"/>
</dbReference>
<feature type="transmembrane region" description="Helical" evidence="8">
    <location>
        <begin position="105"/>
        <end position="124"/>
    </location>
</feature>
<evidence type="ECO:0000256" key="5">
    <source>
        <dbReference type="ARBA" id="ARBA00022989"/>
    </source>
</evidence>
<dbReference type="GO" id="GO:0140911">
    <property type="term" value="F:pore-forming activity"/>
    <property type="evidence" value="ECO:0007669"/>
    <property type="project" value="InterPro"/>
</dbReference>
<dbReference type="RefSeq" id="WP_002583065.1">
    <property type="nucleotide sequence ID" value="NZ_AP019716.1"/>
</dbReference>
<dbReference type="NCBIfam" id="TIGR01065">
    <property type="entry name" value="hlyIII"/>
    <property type="match status" value="1"/>
</dbReference>
<evidence type="ECO:0000313" key="12">
    <source>
        <dbReference type="Proteomes" id="UP000238081"/>
    </source>
</evidence>
<comment type="similarity">
    <text evidence="2">Belongs to the UPF0073 (Hly-III) family.</text>
</comment>
<accession>A0A0A6PX95</accession>
<comment type="subcellular location">
    <subcellularLocation>
        <location evidence="1">Cell membrane</location>
        <topology evidence="1">Multi-pass membrane protein</topology>
    </subcellularLocation>
</comment>
<keyword evidence="3" id="KW-1003">Cell membrane</keyword>
<evidence type="ECO:0000256" key="3">
    <source>
        <dbReference type="ARBA" id="ARBA00022475"/>
    </source>
</evidence>
<dbReference type="Proteomes" id="UP000515243">
    <property type="component" value="Chromosome 1"/>
</dbReference>
<evidence type="ECO:0000313" key="14">
    <source>
        <dbReference type="Proteomes" id="UP000515243"/>
    </source>
</evidence>
<dbReference type="InterPro" id="IPR005744">
    <property type="entry name" value="Hy-lIII"/>
</dbReference>
<sequence length="215" mass="23943">MEKYLREPVNGLTHLIGAVLSFIALIAMITKSYLRGSSLVTFYSVLFFGVSMILLYSASSIYHSVISSEKVIKVLKRLDHSMIFILIAGSYAPFCLVALSGNVGFNLFLAVTICAVVGIGFKLLWITCPKWLSSTMYIGIGWFAIFAIYPMSKVLPAIALFWLVLGGIMYTIGGVIYAFKNEKIRIGAFGNHEIFHLFIMVGTLCHFICVFFYII</sequence>
<protein>
    <submittedName>
        <fullName evidence="10 11">Hemolysin</fullName>
    </submittedName>
</protein>
<evidence type="ECO:0000256" key="2">
    <source>
        <dbReference type="ARBA" id="ARBA00008488"/>
    </source>
</evidence>
<feature type="binding site" evidence="7">
    <location>
        <position position="192"/>
    </location>
    <ligand>
        <name>Zn(2+)</name>
        <dbReference type="ChEBI" id="CHEBI:29105"/>
    </ligand>
</feature>
<organism evidence="10 12">
    <name type="scientific">Clostridium butyricum</name>
    <dbReference type="NCBI Taxonomy" id="1492"/>
    <lineage>
        <taxon>Bacteria</taxon>
        <taxon>Bacillati</taxon>
        <taxon>Bacillota</taxon>
        <taxon>Clostridia</taxon>
        <taxon>Eubacteriales</taxon>
        <taxon>Clostridiaceae</taxon>
        <taxon>Clostridium</taxon>
    </lineage>
</organism>
<evidence type="ECO:0000313" key="11">
    <source>
        <dbReference type="EMBL" id="QMW92713.1"/>
    </source>
</evidence>
<dbReference type="PANTHER" id="PTHR20855:SF3">
    <property type="entry name" value="LD03007P"/>
    <property type="match status" value="1"/>
</dbReference>
<dbReference type="Proteomes" id="UP000238081">
    <property type="component" value="Unassembled WGS sequence"/>
</dbReference>
<dbReference type="GO" id="GO:0005886">
    <property type="term" value="C:plasma membrane"/>
    <property type="evidence" value="ECO:0007669"/>
    <property type="project" value="UniProtKB-SubCell"/>
</dbReference>
<evidence type="ECO:0000256" key="1">
    <source>
        <dbReference type="ARBA" id="ARBA00004651"/>
    </source>
</evidence>
<keyword evidence="5 8" id="KW-1133">Transmembrane helix</keyword>
<evidence type="ECO:0000313" key="13">
    <source>
        <dbReference type="Proteomes" id="UP000321089"/>
    </source>
</evidence>
<dbReference type="PANTHER" id="PTHR20855">
    <property type="entry name" value="ADIPOR/PROGESTIN RECEPTOR-RELATED"/>
    <property type="match status" value="1"/>
</dbReference>
<dbReference type="EMBL" id="BKBC01000006">
    <property type="protein sequence ID" value="GEQ20141.1"/>
    <property type="molecule type" value="Genomic_DNA"/>
</dbReference>
<keyword evidence="6 8" id="KW-0472">Membrane</keyword>
<dbReference type="InterPro" id="IPR004254">
    <property type="entry name" value="AdipoR/HlyIII-related"/>
</dbReference>
<dbReference type="KEGG" id="cbut:ATN24_01615"/>
<evidence type="ECO:0000256" key="8">
    <source>
        <dbReference type="SAM" id="Phobius"/>
    </source>
</evidence>
<proteinExistence type="inferred from homology"/>
<keyword evidence="7" id="KW-0862">Zinc</keyword>
<evidence type="ECO:0000313" key="10">
    <source>
        <dbReference type="EMBL" id="PPV12489.1"/>
    </source>
</evidence>
<feature type="transmembrane region" description="Helical" evidence="8">
    <location>
        <begin position="40"/>
        <end position="62"/>
    </location>
</feature>
<feature type="transmembrane region" description="Helical" evidence="8">
    <location>
        <begin position="12"/>
        <end position="34"/>
    </location>
</feature>
<dbReference type="EMBL" id="CP040626">
    <property type="protein sequence ID" value="QMW92713.1"/>
    <property type="molecule type" value="Genomic_DNA"/>
</dbReference>
<reference evidence="11 14" key="2">
    <citation type="submission" date="2019-05" db="EMBL/GenBank/DDBJ databases">
        <authorList>
            <person name="Schori C."/>
            <person name="Ahrens C."/>
        </authorList>
    </citation>
    <scope>NUCLEOTIDE SEQUENCE [LARGE SCALE GENOMIC DNA]</scope>
    <source>
        <strain evidence="11 14">DSM 10702</strain>
    </source>
</reference>
<reference evidence="9 13" key="3">
    <citation type="submission" date="2019-07" db="EMBL/GenBank/DDBJ databases">
        <title>Whole genome shotgun sequence of Clostridium butyricum NBRC 3858.</title>
        <authorList>
            <person name="Hosoyama A."/>
            <person name="Uohara A."/>
            <person name="Ohji S."/>
            <person name="Ichikawa N."/>
        </authorList>
    </citation>
    <scope>NUCLEOTIDE SEQUENCE [LARGE SCALE GENOMIC DNA]</scope>
    <source>
        <strain evidence="9 13">NBRC 3858</strain>
    </source>
</reference>
<dbReference type="GO" id="GO:0046872">
    <property type="term" value="F:metal ion binding"/>
    <property type="evidence" value="ECO:0007669"/>
    <property type="project" value="UniProtKB-KW"/>
</dbReference>
<dbReference type="OrthoDB" id="9813689at2"/>
<dbReference type="AlphaFoldDB" id="A0A0A6PX95"/>
<name>A0A0A6PX95_CLOBU</name>
<dbReference type="EMBL" id="LRDH01000140">
    <property type="protein sequence ID" value="PPV12489.1"/>
    <property type="molecule type" value="Genomic_DNA"/>
</dbReference>